<dbReference type="EMBL" id="VSRR010021654">
    <property type="protein sequence ID" value="MPC64115.1"/>
    <property type="molecule type" value="Genomic_DNA"/>
</dbReference>
<evidence type="ECO:0000313" key="2">
    <source>
        <dbReference type="EMBL" id="MPC64115.1"/>
    </source>
</evidence>
<proteinExistence type="predicted"/>
<sequence length="62" mass="6638">MRASHGGPSHSLRPSRYGVCVPLISNFLGWRDDRRVESRAAVNSKGASGVPRGTSPAGESFR</sequence>
<gene>
    <name evidence="2" type="ORF">E2C01_058226</name>
</gene>
<organism evidence="2 3">
    <name type="scientific">Portunus trituberculatus</name>
    <name type="common">Swimming crab</name>
    <name type="synonym">Neptunus trituberculatus</name>
    <dbReference type="NCBI Taxonomy" id="210409"/>
    <lineage>
        <taxon>Eukaryota</taxon>
        <taxon>Metazoa</taxon>
        <taxon>Ecdysozoa</taxon>
        <taxon>Arthropoda</taxon>
        <taxon>Crustacea</taxon>
        <taxon>Multicrustacea</taxon>
        <taxon>Malacostraca</taxon>
        <taxon>Eumalacostraca</taxon>
        <taxon>Eucarida</taxon>
        <taxon>Decapoda</taxon>
        <taxon>Pleocyemata</taxon>
        <taxon>Brachyura</taxon>
        <taxon>Eubrachyura</taxon>
        <taxon>Portunoidea</taxon>
        <taxon>Portunidae</taxon>
        <taxon>Portuninae</taxon>
        <taxon>Portunus</taxon>
    </lineage>
</organism>
<protein>
    <submittedName>
        <fullName evidence="2">Uncharacterized protein</fullName>
    </submittedName>
</protein>
<dbReference type="AlphaFoldDB" id="A0A5B7H361"/>
<dbReference type="Proteomes" id="UP000324222">
    <property type="component" value="Unassembled WGS sequence"/>
</dbReference>
<evidence type="ECO:0000313" key="3">
    <source>
        <dbReference type="Proteomes" id="UP000324222"/>
    </source>
</evidence>
<keyword evidence="3" id="KW-1185">Reference proteome</keyword>
<comment type="caution">
    <text evidence="2">The sequence shown here is derived from an EMBL/GenBank/DDBJ whole genome shotgun (WGS) entry which is preliminary data.</text>
</comment>
<accession>A0A5B7H361</accession>
<evidence type="ECO:0000256" key="1">
    <source>
        <dbReference type="SAM" id="MobiDB-lite"/>
    </source>
</evidence>
<feature type="region of interest" description="Disordered" evidence="1">
    <location>
        <begin position="40"/>
        <end position="62"/>
    </location>
</feature>
<name>A0A5B7H361_PORTR</name>
<reference evidence="2 3" key="1">
    <citation type="submission" date="2019-05" db="EMBL/GenBank/DDBJ databases">
        <title>Another draft genome of Portunus trituberculatus and its Hox gene families provides insights of decapod evolution.</title>
        <authorList>
            <person name="Jeong J.-H."/>
            <person name="Song I."/>
            <person name="Kim S."/>
            <person name="Choi T."/>
            <person name="Kim D."/>
            <person name="Ryu S."/>
            <person name="Kim W."/>
        </authorList>
    </citation>
    <scope>NUCLEOTIDE SEQUENCE [LARGE SCALE GENOMIC DNA]</scope>
    <source>
        <tissue evidence="2">Muscle</tissue>
    </source>
</reference>